<name>F4PLV9_CACFS</name>
<dbReference type="GeneID" id="14875529"/>
<evidence type="ECO:0000313" key="4">
    <source>
        <dbReference type="Proteomes" id="UP000007797"/>
    </source>
</evidence>
<dbReference type="RefSeq" id="XP_004361364.1">
    <property type="nucleotide sequence ID" value="XM_004361307.1"/>
</dbReference>
<proteinExistence type="predicted"/>
<accession>F4PLV9</accession>
<evidence type="ECO:0000256" key="2">
    <source>
        <dbReference type="SAM" id="SignalP"/>
    </source>
</evidence>
<organism evidence="3 4">
    <name type="scientific">Cavenderia fasciculata</name>
    <name type="common">Slime mold</name>
    <name type="synonym">Dictyostelium fasciculatum</name>
    <dbReference type="NCBI Taxonomy" id="261658"/>
    <lineage>
        <taxon>Eukaryota</taxon>
        <taxon>Amoebozoa</taxon>
        <taxon>Evosea</taxon>
        <taxon>Eumycetozoa</taxon>
        <taxon>Dictyostelia</taxon>
        <taxon>Acytosteliales</taxon>
        <taxon>Cavenderiaceae</taxon>
        <taxon>Cavenderia</taxon>
    </lineage>
</organism>
<dbReference type="KEGG" id="dfa:DFA_05646"/>
<dbReference type="Proteomes" id="UP000007797">
    <property type="component" value="Unassembled WGS sequence"/>
</dbReference>
<gene>
    <name evidence="3" type="ORF">DFA_05646</name>
</gene>
<sequence>MNQSSFTIIFTLLVAIIGNCVGQYTYQGGFNNNGDGGRIIIAKGSTAGSYSISSDIRMTLTSGIENDITVIVDFVPGQGSATPKTGFPLTFGGIVGFETPALPNFRVFQVPSTAVNVASMEAAVASTMKNGSTDHFTLSARDSTKTFSGPLVFVPATPSTTNVQTSTTASPFTNGATTTSRPTTAAATTTTTTGSTTGHKGTNSSTTAASTTSQTTSTTTTSTTGDARATNPFVFLNLVLLVVSLFYSL</sequence>
<dbReference type="EMBL" id="GL883008">
    <property type="protein sequence ID" value="EGG23513.1"/>
    <property type="molecule type" value="Genomic_DNA"/>
</dbReference>
<protein>
    <submittedName>
        <fullName evidence="3">Uncharacterized protein</fullName>
    </submittedName>
</protein>
<keyword evidence="4" id="KW-1185">Reference proteome</keyword>
<keyword evidence="2" id="KW-0732">Signal</keyword>
<dbReference type="AlphaFoldDB" id="F4PLV9"/>
<evidence type="ECO:0000256" key="1">
    <source>
        <dbReference type="SAM" id="MobiDB-lite"/>
    </source>
</evidence>
<feature type="chain" id="PRO_5003319390" evidence="2">
    <location>
        <begin position="23"/>
        <end position="249"/>
    </location>
</feature>
<reference evidence="4" key="1">
    <citation type="journal article" date="2011" name="Genome Res.">
        <title>Phylogeny-wide analysis of social amoeba genomes highlights ancient origins for complex intercellular communication.</title>
        <authorList>
            <person name="Heidel A.J."/>
            <person name="Lawal H.M."/>
            <person name="Felder M."/>
            <person name="Schilde C."/>
            <person name="Helps N.R."/>
            <person name="Tunggal B."/>
            <person name="Rivero F."/>
            <person name="John U."/>
            <person name="Schleicher M."/>
            <person name="Eichinger L."/>
            <person name="Platzer M."/>
            <person name="Noegel A.A."/>
            <person name="Schaap P."/>
            <person name="Gloeckner G."/>
        </authorList>
    </citation>
    <scope>NUCLEOTIDE SEQUENCE [LARGE SCALE GENOMIC DNA]</scope>
    <source>
        <strain evidence="4">SH3</strain>
    </source>
</reference>
<evidence type="ECO:0000313" key="3">
    <source>
        <dbReference type="EMBL" id="EGG23513.1"/>
    </source>
</evidence>
<feature type="signal peptide" evidence="2">
    <location>
        <begin position="1"/>
        <end position="22"/>
    </location>
</feature>
<feature type="region of interest" description="Disordered" evidence="1">
    <location>
        <begin position="158"/>
        <end position="226"/>
    </location>
</feature>
<feature type="compositionally biased region" description="Low complexity" evidence="1">
    <location>
        <begin position="158"/>
        <end position="224"/>
    </location>
</feature>